<feature type="region of interest" description="Disordered" evidence="4">
    <location>
        <begin position="744"/>
        <end position="794"/>
    </location>
</feature>
<feature type="region of interest" description="Disordered" evidence="4">
    <location>
        <begin position="171"/>
        <end position="229"/>
    </location>
</feature>
<feature type="compositionally biased region" description="Low complexity" evidence="4">
    <location>
        <begin position="174"/>
        <end position="187"/>
    </location>
</feature>
<keyword evidence="3" id="KW-0539">Nucleus</keyword>
<dbReference type="InterPro" id="IPR007219">
    <property type="entry name" value="XnlR_reg_dom"/>
</dbReference>
<dbReference type="Pfam" id="PF00172">
    <property type="entry name" value="Zn_clus"/>
    <property type="match status" value="1"/>
</dbReference>
<dbReference type="SUPFAM" id="SSF57701">
    <property type="entry name" value="Zn2/Cys6 DNA-binding domain"/>
    <property type="match status" value="1"/>
</dbReference>
<evidence type="ECO:0000256" key="3">
    <source>
        <dbReference type="ARBA" id="ARBA00023242"/>
    </source>
</evidence>
<sequence>MDCRTSPPASVRSRPHGLPPARLRAPARSGRFSPHPTPLQSRSSLMSNTSPPVAADPLRNQPQLSMSQHPPTSAVPVNPSHGQDLKPAAASAPDHGPVGSPANLKPNACISCQKRKVKCDRTEPCSSCKRYRAVCEFRDPAPRRKRKLSDEDLHAKIDHYEHLLTQFGARVDSKPSPAKTPAAPASTQTWAPSFTPLNARGQPRPRDPAGPPGTGESPATTKTPDNGRLVFEKGSSRYLESNLWKGIHDEIRDPKQLLHDAPTPSSARPSTVNQYDPYHLDEGQLVLGLMHGYKLDLRSLHPQLHHIFTLWQAYLDNVNPLVKLLHTPTVQRQVLKAVNNLETIDAGTELLMFSIYLTAVVSMPSEECQALGESKQQLLTKFQYATKVALYRAGFLRSSDLVVLQAFILFLLAMRSYHDIHTQWSLTGLAIRMSQRIGLHKDGSKLGLPLFDIEMRRRVWWQLTPLEVRTSELAGGSISPLLQTHWDTSLPLNVNDSELNPDMKQLPPEHNGPTEMFFCLLRYNMGRFMRHHRHLFFSDFQLVPEGDDSLAERDRAIDEFEQMLETKFLRHCDPSVPLHYLTAIVARCALCIVRLLAHHPRQYTDKGKSLPQSEKDLLFATSLKTIELDNLAHGDTSLQRFLWHVDAYYQWDALIYLVIALRFRNHVDNKEIEKAWFQVNKTLEYHSQIVSDPSNPLHSAVGNLVAKAWNSYANEHARQNRPPPPIEDFKAVGMLVVRAKDKSVAESRGASGGPEAEARSAEASCQAAQAPQQQQTTPPVSASGWNTPLNNTDASPIDWDVWDGLLQEFGPQAGGFAVDLVG</sequence>
<dbReference type="Proteomes" id="UP001360953">
    <property type="component" value="Unassembled WGS sequence"/>
</dbReference>
<dbReference type="InterPro" id="IPR001138">
    <property type="entry name" value="Zn2Cys6_DnaBD"/>
</dbReference>
<dbReference type="Pfam" id="PF04082">
    <property type="entry name" value="Fungal_trans"/>
    <property type="match status" value="1"/>
</dbReference>
<evidence type="ECO:0000256" key="2">
    <source>
        <dbReference type="ARBA" id="ARBA00022723"/>
    </source>
</evidence>
<name>A0ABR1LJC3_9PEZI</name>
<dbReference type="SMART" id="SM00066">
    <property type="entry name" value="GAL4"/>
    <property type="match status" value="1"/>
</dbReference>
<dbReference type="PANTHER" id="PTHR31001:SF85">
    <property type="entry name" value="ZN(II)2CYS6 TRANSCRIPTION FACTOR (EUROFUNG)"/>
    <property type="match status" value="1"/>
</dbReference>
<dbReference type="GeneID" id="92033771"/>
<dbReference type="RefSeq" id="XP_066654043.1">
    <property type="nucleotide sequence ID" value="XM_066800865.1"/>
</dbReference>
<accession>A0ABR1LJC3</accession>
<protein>
    <submittedName>
        <fullName evidence="6">Fungal-specific transcription factor domain-containing protein</fullName>
    </submittedName>
</protein>
<keyword evidence="7" id="KW-1185">Reference proteome</keyword>
<gene>
    <name evidence="6" type="ORF">J3D65DRAFT_630837</name>
</gene>
<evidence type="ECO:0000256" key="4">
    <source>
        <dbReference type="SAM" id="MobiDB-lite"/>
    </source>
</evidence>
<feature type="region of interest" description="Disordered" evidence="4">
    <location>
        <begin position="1"/>
        <end position="105"/>
    </location>
</feature>
<dbReference type="InterPro" id="IPR050613">
    <property type="entry name" value="Sec_Metabolite_Reg"/>
</dbReference>
<dbReference type="PANTHER" id="PTHR31001">
    <property type="entry name" value="UNCHARACTERIZED TRANSCRIPTIONAL REGULATORY PROTEIN"/>
    <property type="match status" value="1"/>
</dbReference>
<dbReference type="Gene3D" id="4.10.240.10">
    <property type="entry name" value="Zn(2)-C6 fungal-type DNA-binding domain"/>
    <property type="match status" value="1"/>
</dbReference>
<dbReference type="CDD" id="cd12148">
    <property type="entry name" value="fungal_TF_MHR"/>
    <property type="match status" value="1"/>
</dbReference>
<feature type="compositionally biased region" description="Polar residues" evidence="4">
    <location>
        <begin position="60"/>
        <end position="71"/>
    </location>
</feature>
<proteinExistence type="predicted"/>
<feature type="domain" description="Zn(2)-C6 fungal-type" evidence="5">
    <location>
        <begin position="108"/>
        <end position="137"/>
    </location>
</feature>
<dbReference type="EMBL" id="JBBPEH010000008">
    <property type="protein sequence ID" value="KAK7535318.1"/>
    <property type="molecule type" value="Genomic_DNA"/>
</dbReference>
<dbReference type="InterPro" id="IPR036864">
    <property type="entry name" value="Zn2-C6_fun-type_DNA-bd_sf"/>
</dbReference>
<evidence type="ECO:0000259" key="5">
    <source>
        <dbReference type="PROSITE" id="PS50048"/>
    </source>
</evidence>
<evidence type="ECO:0000256" key="1">
    <source>
        <dbReference type="ARBA" id="ARBA00004123"/>
    </source>
</evidence>
<dbReference type="PROSITE" id="PS50048">
    <property type="entry name" value="ZN2_CY6_FUNGAL_2"/>
    <property type="match status" value="1"/>
</dbReference>
<comment type="caution">
    <text evidence="6">The sequence shown here is derived from an EMBL/GenBank/DDBJ whole genome shotgun (WGS) entry which is preliminary data.</text>
</comment>
<feature type="compositionally biased region" description="Polar residues" evidence="4">
    <location>
        <begin position="38"/>
        <end position="51"/>
    </location>
</feature>
<organism evidence="6 7">
    <name type="scientific">Phyllosticta citribraziliensis</name>
    <dbReference type="NCBI Taxonomy" id="989973"/>
    <lineage>
        <taxon>Eukaryota</taxon>
        <taxon>Fungi</taxon>
        <taxon>Dikarya</taxon>
        <taxon>Ascomycota</taxon>
        <taxon>Pezizomycotina</taxon>
        <taxon>Dothideomycetes</taxon>
        <taxon>Dothideomycetes incertae sedis</taxon>
        <taxon>Botryosphaeriales</taxon>
        <taxon>Phyllostictaceae</taxon>
        <taxon>Phyllosticta</taxon>
    </lineage>
</organism>
<comment type="subcellular location">
    <subcellularLocation>
        <location evidence="1">Nucleus</location>
    </subcellularLocation>
</comment>
<dbReference type="CDD" id="cd00067">
    <property type="entry name" value="GAL4"/>
    <property type="match status" value="1"/>
</dbReference>
<evidence type="ECO:0000313" key="7">
    <source>
        <dbReference type="Proteomes" id="UP001360953"/>
    </source>
</evidence>
<evidence type="ECO:0000313" key="6">
    <source>
        <dbReference type="EMBL" id="KAK7535318.1"/>
    </source>
</evidence>
<feature type="compositionally biased region" description="Low complexity" evidence="4">
    <location>
        <begin position="746"/>
        <end position="783"/>
    </location>
</feature>
<feature type="compositionally biased region" description="Polar residues" evidence="4">
    <location>
        <begin position="784"/>
        <end position="794"/>
    </location>
</feature>
<dbReference type="SMART" id="SM00906">
    <property type="entry name" value="Fungal_trans"/>
    <property type="match status" value="1"/>
</dbReference>
<keyword evidence="2" id="KW-0479">Metal-binding</keyword>
<reference evidence="6 7" key="1">
    <citation type="submission" date="2024-04" db="EMBL/GenBank/DDBJ databases">
        <title>Phyllosticta paracitricarpa is synonymous to the EU quarantine fungus P. citricarpa based on phylogenomic analyses.</title>
        <authorList>
            <consortium name="Lawrence Berkeley National Laboratory"/>
            <person name="Van ingen-buijs V.A."/>
            <person name="Van westerhoven A.C."/>
            <person name="Haridas S."/>
            <person name="Skiadas P."/>
            <person name="Martin F."/>
            <person name="Groenewald J.Z."/>
            <person name="Crous P.W."/>
            <person name="Seidl M.F."/>
        </authorList>
    </citation>
    <scope>NUCLEOTIDE SEQUENCE [LARGE SCALE GENOMIC DNA]</scope>
    <source>
        <strain evidence="6 7">CPC 17464</strain>
    </source>
</reference>